<keyword evidence="7" id="KW-1185">Reference proteome</keyword>
<dbReference type="RefSeq" id="WP_200244269.1">
    <property type="nucleotide sequence ID" value="NZ_NRRY01000018.1"/>
</dbReference>
<dbReference type="PANTHER" id="PTHR42923">
    <property type="entry name" value="PROTOPORPHYRINOGEN OXIDASE"/>
    <property type="match status" value="1"/>
</dbReference>
<keyword evidence="1" id="KW-0001">2Fe-2S</keyword>
<dbReference type="Gene3D" id="2.102.10.10">
    <property type="entry name" value="Rieske [2Fe-2S] iron-sulphur domain"/>
    <property type="match status" value="1"/>
</dbReference>
<dbReference type="CDD" id="cd03467">
    <property type="entry name" value="Rieske"/>
    <property type="match status" value="1"/>
</dbReference>
<dbReference type="InterPro" id="IPR017941">
    <property type="entry name" value="Rieske_2Fe-2S"/>
</dbReference>
<dbReference type="EMBL" id="NRRY01000018">
    <property type="protein sequence ID" value="MBK1619199.1"/>
    <property type="molecule type" value="Genomic_DNA"/>
</dbReference>
<dbReference type="SUPFAM" id="SSF50022">
    <property type="entry name" value="ISP domain"/>
    <property type="match status" value="1"/>
</dbReference>
<dbReference type="Pfam" id="PF01593">
    <property type="entry name" value="Amino_oxidase"/>
    <property type="match status" value="1"/>
</dbReference>
<dbReference type="InterPro" id="IPR036188">
    <property type="entry name" value="FAD/NAD-bd_sf"/>
</dbReference>
<evidence type="ECO:0000256" key="1">
    <source>
        <dbReference type="ARBA" id="ARBA00022714"/>
    </source>
</evidence>
<accession>A0A9X1B4M5</accession>
<evidence type="ECO:0000259" key="5">
    <source>
        <dbReference type="PROSITE" id="PS51296"/>
    </source>
</evidence>
<proteinExistence type="predicted"/>
<evidence type="ECO:0000256" key="3">
    <source>
        <dbReference type="ARBA" id="ARBA00023004"/>
    </source>
</evidence>
<dbReference type="GO" id="GO:0046872">
    <property type="term" value="F:metal ion binding"/>
    <property type="evidence" value="ECO:0007669"/>
    <property type="project" value="UniProtKB-KW"/>
</dbReference>
<dbReference type="PANTHER" id="PTHR42923:SF43">
    <property type="entry name" value="AMINE OXIDASE"/>
    <property type="match status" value="1"/>
</dbReference>
<evidence type="ECO:0000256" key="2">
    <source>
        <dbReference type="ARBA" id="ARBA00022723"/>
    </source>
</evidence>
<dbReference type="PROSITE" id="PS51296">
    <property type="entry name" value="RIESKE"/>
    <property type="match status" value="1"/>
</dbReference>
<dbReference type="Pfam" id="PF13450">
    <property type="entry name" value="NAD_binding_8"/>
    <property type="match status" value="1"/>
</dbReference>
<reference evidence="6 7" key="1">
    <citation type="journal article" date="2020" name="Microorganisms">
        <title>Osmotic Adaptation and Compatible Solute Biosynthesis of Phototrophic Bacteria as Revealed from Genome Analyses.</title>
        <authorList>
            <person name="Imhoff J.F."/>
            <person name="Rahn T."/>
            <person name="Kunzel S."/>
            <person name="Keller A."/>
            <person name="Neulinger S.C."/>
        </authorList>
    </citation>
    <scope>NUCLEOTIDE SEQUENCE [LARGE SCALE GENOMIC DNA]</scope>
    <source>
        <strain evidence="6 7">DSM 25653</strain>
    </source>
</reference>
<dbReference type="InterPro" id="IPR050464">
    <property type="entry name" value="Zeta_carotene_desat/Oxidored"/>
</dbReference>
<comment type="caution">
    <text evidence="6">The sequence shown here is derived from an EMBL/GenBank/DDBJ whole genome shotgun (WGS) entry which is preliminary data.</text>
</comment>
<sequence>MHRRHFIRNVGLITLAGTALGSAGLYAIQPRRSTQPFASDKNAELPLSPSTKKRVVVVGGGLAGIAASYELAKRGFDVTLVERSSNLGGRLTGWDVDVNGETMATEHGFHGFFNQYYNLNGLLAENGLRDNFKPVLDYPVIFKDPAKGTESFTNTTTLFPFNLFAVVNQAKSVSLLDFNNPTGRLYEVMRYDPDKTFARLDDLDFKTFCERVNKPMVDTIIEPFAHTSFNQFHQYSTAEGIKFFHFFFLGNPDGMGYDQTIDDAMTSVITPLTNALTELGVRVTTGAEVDRLIAQDGRINKIILKRPGAILGAEHNIDAAAIGSEWTPFWNGPNLYYAKRDAQGRIHGVSGRCTHMGCPVGLDAATGGFACPCHGAKYDSNGVPTAGPTIVPLVELDATPTPDGQVKLSARAEQSNIELEADYVVLACDVPGVKGIIAQSDLASPELVSSVERLGVADPYIVWRLWLDRECPPMAVPFYTISGWRYTDSIAIYSQMQPESEAWARRHQGSIIELHAYAVEPENVIDEAEIKRIMRAELDELIPELKGAKVVYDIYTMQENFPRWAPGDYAGRPGVQTPIDNLFLAGDYLRLEVPANLMEAATMTGRMAANQILVAEGLRENPIPTVDPKGPLAF</sequence>
<keyword evidence="2" id="KW-0479">Metal-binding</keyword>
<evidence type="ECO:0000256" key="4">
    <source>
        <dbReference type="ARBA" id="ARBA00023014"/>
    </source>
</evidence>
<name>A0A9X1B4M5_9GAMM</name>
<dbReference type="SUPFAM" id="SSF51905">
    <property type="entry name" value="FAD/NAD(P)-binding domain"/>
    <property type="match status" value="1"/>
</dbReference>
<feature type="domain" description="Rieske" evidence="5">
    <location>
        <begin position="340"/>
        <end position="393"/>
    </location>
</feature>
<dbReference type="Pfam" id="PF00355">
    <property type="entry name" value="Rieske"/>
    <property type="match status" value="1"/>
</dbReference>
<evidence type="ECO:0000313" key="7">
    <source>
        <dbReference type="Proteomes" id="UP001138768"/>
    </source>
</evidence>
<dbReference type="Proteomes" id="UP001138768">
    <property type="component" value="Unassembled WGS sequence"/>
</dbReference>
<dbReference type="InterPro" id="IPR036922">
    <property type="entry name" value="Rieske_2Fe-2S_sf"/>
</dbReference>
<dbReference type="GO" id="GO:0016491">
    <property type="term" value="F:oxidoreductase activity"/>
    <property type="evidence" value="ECO:0007669"/>
    <property type="project" value="InterPro"/>
</dbReference>
<protein>
    <submittedName>
        <fullName evidence="6">FAD-dependent oxidoreductase</fullName>
    </submittedName>
</protein>
<gene>
    <name evidence="6" type="ORF">CKO42_12285</name>
</gene>
<dbReference type="InterPro" id="IPR002937">
    <property type="entry name" value="Amino_oxidase"/>
</dbReference>
<keyword evidence="4" id="KW-0411">Iron-sulfur</keyword>
<keyword evidence="3" id="KW-0408">Iron</keyword>
<dbReference type="AlphaFoldDB" id="A0A9X1B4M5"/>
<dbReference type="GO" id="GO:0051537">
    <property type="term" value="F:2 iron, 2 sulfur cluster binding"/>
    <property type="evidence" value="ECO:0007669"/>
    <property type="project" value="UniProtKB-KW"/>
</dbReference>
<dbReference type="Gene3D" id="3.50.50.60">
    <property type="entry name" value="FAD/NAD(P)-binding domain"/>
    <property type="match status" value="1"/>
</dbReference>
<organism evidence="6 7">
    <name type="scientific">Lamprobacter modestohalophilus</name>
    <dbReference type="NCBI Taxonomy" id="1064514"/>
    <lineage>
        <taxon>Bacteria</taxon>
        <taxon>Pseudomonadati</taxon>
        <taxon>Pseudomonadota</taxon>
        <taxon>Gammaproteobacteria</taxon>
        <taxon>Chromatiales</taxon>
        <taxon>Chromatiaceae</taxon>
        <taxon>Lamprobacter</taxon>
    </lineage>
</organism>
<evidence type="ECO:0000313" key="6">
    <source>
        <dbReference type="EMBL" id="MBK1619199.1"/>
    </source>
</evidence>